<reference evidence="2 3" key="1">
    <citation type="submission" date="2021-03" db="EMBL/GenBank/DDBJ databases">
        <title>Fibrella sp. HMF5405 genome sequencing and assembly.</title>
        <authorList>
            <person name="Kang H."/>
            <person name="Kim H."/>
            <person name="Bae S."/>
            <person name="Joh K."/>
        </authorList>
    </citation>
    <scope>NUCLEOTIDE SEQUENCE [LARGE SCALE GENOMIC DNA]</scope>
    <source>
        <strain evidence="2 3">HMF5405</strain>
    </source>
</reference>
<comment type="caution">
    <text evidence="2">The sequence shown here is derived from an EMBL/GenBank/DDBJ whole genome shotgun (WGS) entry which is preliminary data.</text>
</comment>
<organism evidence="2 3">
    <name type="scientific">Fibrella forsythiae</name>
    <dbReference type="NCBI Taxonomy" id="2817061"/>
    <lineage>
        <taxon>Bacteria</taxon>
        <taxon>Pseudomonadati</taxon>
        <taxon>Bacteroidota</taxon>
        <taxon>Cytophagia</taxon>
        <taxon>Cytophagales</taxon>
        <taxon>Spirosomataceae</taxon>
        <taxon>Fibrella</taxon>
    </lineage>
</organism>
<feature type="transmembrane region" description="Helical" evidence="1">
    <location>
        <begin position="191"/>
        <end position="209"/>
    </location>
</feature>
<dbReference type="RefSeq" id="WP_207330336.1">
    <property type="nucleotide sequence ID" value="NZ_JAFMYW010000005.1"/>
</dbReference>
<feature type="transmembrane region" description="Helical" evidence="1">
    <location>
        <begin position="229"/>
        <end position="247"/>
    </location>
</feature>
<dbReference type="EMBL" id="JAFMYW010000005">
    <property type="protein sequence ID" value="MBO0950382.1"/>
    <property type="molecule type" value="Genomic_DNA"/>
</dbReference>
<keyword evidence="1" id="KW-1133">Transmembrane helix</keyword>
<accession>A0ABS3JK62</accession>
<keyword evidence="1" id="KW-0812">Transmembrane</keyword>
<feature type="transmembrane region" description="Helical" evidence="1">
    <location>
        <begin position="168"/>
        <end position="184"/>
    </location>
</feature>
<evidence type="ECO:0000256" key="1">
    <source>
        <dbReference type="SAM" id="Phobius"/>
    </source>
</evidence>
<proteinExistence type="predicted"/>
<feature type="transmembrane region" description="Helical" evidence="1">
    <location>
        <begin position="357"/>
        <end position="376"/>
    </location>
</feature>
<feature type="transmembrane region" description="Helical" evidence="1">
    <location>
        <begin position="333"/>
        <end position="351"/>
    </location>
</feature>
<feature type="transmembrane region" description="Helical" evidence="1">
    <location>
        <begin position="140"/>
        <end position="162"/>
    </location>
</feature>
<sequence length="409" mass="46568">MKIVHPPPHKESPPLNELLPQSPFAALVTRLDGKVDKLLSVDHWQWRVVWISLLSSVVHMVLTNPSCLWFYQHFFAVVLAGQEFDTYNVVKMQASTFFTDLGLSHFTNAAYASESHNAKMQFRLLLPALTALLGISRVSLTFWSLQLLLSGVFVIIATRLAFRMTGDRVSSFLFVLVLSLLYPLRSAWLDITAYGDFFAYFLLLIALYTRRPLVLFLSLQAAFWADERAVMGSCFVFLWHVMATLAAQKTYRITTAQIIITASCVCYISVKYWLRMHFNIPSTEMRYIGEFKTTYIENSKIIGFKIWSGFQGAWLLIILSFSLLLHGRRYIDCALLFGFLLLTVNLSFIVVDVNRAISYNYLVLFCALATLVKLTTTTELRRVLGVVLASLLICPLPNRLRIVMGIPLM</sequence>
<evidence type="ECO:0000313" key="3">
    <source>
        <dbReference type="Proteomes" id="UP000664628"/>
    </source>
</evidence>
<keyword evidence="1" id="KW-0472">Membrane</keyword>
<keyword evidence="3" id="KW-1185">Reference proteome</keyword>
<gene>
    <name evidence="2" type="ORF">J2I46_17435</name>
</gene>
<protein>
    <recommendedName>
        <fullName evidence="4">Glycosyltransferase RgtA/B/C/D-like domain-containing protein</fullName>
    </recommendedName>
</protein>
<dbReference type="Proteomes" id="UP000664628">
    <property type="component" value="Unassembled WGS sequence"/>
</dbReference>
<evidence type="ECO:0008006" key="4">
    <source>
        <dbReference type="Google" id="ProtNLM"/>
    </source>
</evidence>
<feature type="transmembrane region" description="Helical" evidence="1">
    <location>
        <begin position="306"/>
        <end position="326"/>
    </location>
</feature>
<name>A0ABS3JK62_9BACT</name>
<feature type="transmembrane region" description="Helical" evidence="1">
    <location>
        <begin position="254"/>
        <end position="274"/>
    </location>
</feature>
<evidence type="ECO:0000313" key="2">
    <source>
        <dbReference type="EMBL" id="MBO0950382.1"/>
    </source>
</evidence>